<feature type="domain" description="Integrase catalytic" evidence="2">
    <location>
        <begin position="1"/>
        <end position="152"/>
    </location>
</feature>
<dbReference type="Gene3D" id="3.30.420.10">
    <property type="entry name" value="Ribonuclease H-like superfamily/Ribonuclease H"/>
    <property type="match status" value="1"/>
</dbReference>
<name>A0ABM8B0B1_9BACT</name>
<dbReference type="InterPro" id="IPR012337">
    <property type="entry name" value="RNaseH-like_sf"/>
</dbReference>
<dbReference type="Pfam" id="PF13683">
    <property type="entry name" value="rve_3"/>
    <property type="match status" value="1"/>
</dbReference>
<dbReference type="PROSITE" id="PS50994">
    <property type="entry name" value="INTEGRASE"/>
    <property type="match status" value="1"/>
</dbReference>
<reference evidence="3 4" key="1">
    <citation type="submission" date="2022-08" db="EMBL/GenBank/DDBJ databases">
        <title>Genome Sequence of the sulphate-reducing bacterium, Pseudodesulfovibrio sp. SYK.</title>
        <authorList>
            <person name="Kondo R."/>
            <person name="Kataoka T."/>
        </authorList>
    </citation>
    <scope>NUCLEOTIDE SEQUENCE [LARGE SCALE GENOMIC DNA]</scope>
    <source>
        <strain evidence="3 4">SYK</strain>
    </source>
</reference>
<dbReference type="InterPro" id="IPR001584">
    <property type="entry name" value="Integrase_cat-core"/>
</dbReference>
<proteinExistence type="predicted"/>
<evidence type="ECO:0000313" key="3">
    <source>
        <dbReference type="EMBL" id="BDQ37219.1"/>
    </source>
</evidence>
<dbReference type="PANTHER" id="PTHR47515:SF1">
    <property type="entry name" value="BLR2054 PROTEIN"/>
    <property type="match status" value="1"/>
</dbReference>
<organism evidence="3 4">
    <name type="scientific">Pseudodesulfovibrio nedwellii</name>
    <dbReference type="NCBI Taxonomy" id="2973072"/>
    <lineage>
        <taxon>Bacteria</taxon>
        <taxon>Pseudomonadati</taxon>
        <taxon>Thermodesulfobacteriota</taxon>
        <taxon>Desulfovibrionia</taxon>
        <taxon>Desulfovibrionales</taxon>
        <taxon>Desulfovibrionaceae</taxon>
    </lineage>
</organism>
<sequence>MDFMLDQLFNGRRIRVLTVVDVFTKISPVVDVRCSYKGADVVDTLERVTKIYGMPKEISVDNGPEFISKNLDLWGYMNGVTLGFSRSGKPTDNAFIESFNGKLREECLNASWFLSEKDAKSKCEGWRKEYNEVRPHSSIDQQTPIEFASASGQASLPRG</sequence>
<dbReference type="Proteomes" id="UP001317742">
    <property type="component" value="Chromosome"/>
</dbReference>
<accession>A0ABM8B0B1</accession>
<dbReference type="PANTHER" id="PTHR47515">
    <property type="entry name" value="LOW CALCIUM RESPONSE LOCUS PROTEIN T"/>
    <property type="match status" value="1"/>
</dbReference>
<feature type="region of interest" description="Disordered" evidence="1">
    <location>
        <begin position="134"/>
        <end position="159"/>
    </location>
</feature>
<gene>
    <name evidence="3" type="ORF">SYK_15790</name>
</gene>
<evidence type="ECO:0000256" key="1">
    <source>
        <dbReference type="SAM" id="MobiDB-lite"/>
    </source>
</evidence>
<evidence type="ECO:0000259" key="2">
    <source>
        <dbReference type="PROSITE" id="PS50994"/>
    </source>
</evidence>
<dbReference type="EMBL" id="AP026709">
    <property type="protein sequence ID" value="BDQ37219.1"/>
    <property type="molecule type" value="Genomic_DNA"/>
</dbReference>
<keyword evidence="4" id="KW-1185">Reference proteome</keyword>
<feature type="compositionally biased region" description="Polar residues" evidence="1">
    <location>
        <begin position="138"/>
        <end position="159"/>
    </location>
</feature>
<dbReference type="SUPFAM" id="SSF53098">
    <property type="entry name" value="Ribonuclease H-like"/>
    <property type="match status" value="1"/>
</dbReference>
<evidence type="ECO:0000313" key="4">
    <source>
        <dbReference type="Proteomes" id="UP001317742"/>
    </source>
</evidence>
<dbReference type="InterPro" id="IPR036397">
    <property type="entry name" value="RNaseH_sf"/>
</dbReference>
<protein>
    <recommendedName>
        <fullName evidence="2">Integrase catalytic domain-containing protein</fullName>
    </recommendedName>
</protein>